<reference evidence="1" key="1">
    <citation type="submission" date="2021-02" db="EMBL/GenBank/DDBJ databases">
        <authorList>
            <consortium name="DOE Joint Genome Institute"/>
            <person name="Ahrendt S."/>
            <person name="Looney B.P."/>
            <person name="Miyauchi S."/>
            <person name="Morin E."/>
            <person name="Drula E."/>
            <person name="Courty P.E."/>
            <person name="Chicoki N."/>
            <person name="Fauchery L."/>
            <person name="Kohler A."/>
            <person name="Kuo A."/>
            <person name="Labutti K."/>
            <person name="Pangilinan J."/>
            <person name="Lipzen A."/>
            <person name="Riley R."/>
            <person name="Andreopoulos W."/>
            <person name="He G."/>
            <person name="Johnson J."/>
            <person name="Barry K.W."/>
            <person name="Grigoriev I.V."/>
            <person name="Nagy L."/>
            <person name="Hibbett D."/>
            <person name="Henrissat B."/>
            <person name="Matheny P.B."/>
            <person name="Labbe J."/>
            <person name="Martin F."/>
        </authorList>
    </citation>
    <scope>NUCLEOTIDE SEQUENCE</scope>
    <source>
        <strain evidence="1">FP105234-sp</strain>
    </source>
</reference>
<reference evidence="1" key="2">
    <citation type="journal article" date="2022" name="New Phytol.">
        <title>Evolutionary transition to the ectomycorrhizal habit in the genomes of a hyperdiverse lineage of mushroom-forming fungi.</title>
        <authorList>
            <person name="Looney B."/>
            <person name="Miyauchi S."/>
            <person name="Morin E."/>
            <person name="Drula E."/>
            <person name="Courty P.E."/>
            <person name="Kohler A."/>
            <person name="Kuo A."/>
            <person name="LaButti K."/>
            <person name="Pangilinan J."/>
            <person name="Lipzen A."/>
            <person name="Riley R."/>
            <person name="Andreopoulos W."/>
            <person name="He G."/>
            <person name="Johnson J."/>
            <person name="Nolan M."/>
            <person name="Tritt A."/>
            <person name="Barry K.W."/>
            <person name="Grigoriev I.V."/>
            <person name="Nagy L.G."/>
            <person name="Hibbett D."/>
            <person name="Henrissat B."/>
            <person name="Matheny P.B."/>
            <person name="Labbe J."/>
            <person name="Martin F.M."/>
        </authorList>
    </citation>
    <scope>NUCLEOTIDE SEQUENCE</scope>
    <source>
        <strain evidence="1">FP105234-sp</strain>
    </source>
</reference>
<accession>A0ACB8S6C8</accession>
<feature type="non-terminal residue" evidence="1">
    <location>
        <position position="1"/>
    </location>
</feature>
<feature type="non-terminal residue" evidence="1">
    <location>
        <position position="248"/>
    </location>
</feature>
<evidence type="ECO:0000313" key="2">
    <source>
        <dbReference type="Proteomes" id="UP000814033"/>
    </source>
</evidence>
<comment type="caution">
    <text evidence="1">The sequence shown here is derived from an EMBL/GenBank/DDBJ whole genome shotgun (WGS) entry which is preliminary data.</text>
</comment>
<dbReference type="EMBL" id="MU275850">
    <property type="protein sequence ID" value="KAI0051722.1"/>
    <property type="molecule type" value="Genomic_DNA"/>
</dbReference>
<sequence>SPLTTLSRGDLVEIQGPPSSGKTHLLCHLVGTCVLPTSVGGWNKAAILFDVDGTLDVVRIRHLLHTRILRARPPTTDDDRNAGQSSKLLSQALRNFRIFRPSSSLQLAATLSNLQTYHAEDMPSSELALLAIDSMSAFYWTDRFAAEDRRAPPPGISKSSTPSSAQNALHVILEALQRIRTSHGPVIALTNWGLSPQHSHGAAAGLPAYKRHLHPFPTLIAPNTPDPSPRLDIYPPLTHHITLYPPSV</sequence>
<keyword evidence="2" id="KW-1185">Reference proteome</keyword>
<organism evidence="1 2">
    <name type="scientific">Auriscalpium vulgare</name>
    <dbReference type="NCBI Taxonomy" id="40419"/>
    <lineage>
        <taxon>Eukaryota</taxon>
        <taxon>Fungi</taxon>
        <taxon>Dikarya</taxon>
        <taxon>Basidiomycota</taxon>
        <taxon>Agaricomycotina</taxon>
        <taxon>Agaricomycetes</taxon>
        <taxon>Russulales</taxon>
        <taxon>Auriscalpiaceae</taxon>
        <taxon>Auriscalpium</taxon>
    </lineage>
</organism>
<proteinExistence type="predicted"/>
<evidence type="ECO:0000313" key="1">
    <source>
        <dbReference type="EMBL" id="KAI0051722.1"/>
    </source>
</evidence>
<protein>
    <submittedName>
        <fullName evidence="1">Uncharacterized protein</fullName>
    </submittedName>
</protein>
<dbReference type="Proteomes" id="UP000814033">
    <property type="component" value="Unassembled WGS sequence"/>
</dbReference>
<name>A0ACB8S6C8_9AGAM</name>
<gene>
    <name evidence="1" type="ORF">FA95DRAFT_1455808</name>
</gene>